<protein>
    <submittedName>
        <fullName evidence="2">Uncharacterized protein</fullName>
    </submittedName>
</protein>
<accession>A0AAD3T042</accession>
<feature type="region of interest" description="Disordered" evidence="1">
    <location>
        <begin position="1"/>
        <end position="20"/>
    </location>
</feature>
<name>A0AAD3T042_NEPGR</name>
<proteinExistence type="predicted"/>
<evidence type="ECO:0000256" key="1">
    <source>
        <dbReference type="SAM" id="MobiDB-lite"/>
    </source>
</evidence>
<reference evidence="2" key="1">
    <citation type="submission" date="2023-05" db="EMBL/GenBank/DDBJ databases">
        <title>Nepenthes gracilis genome sequencing.</title>
        <authorList>
            <person name="Fukushima K."/>
        </authorList>
    </citation>
    <scope>NUCLEOTIDE SEQUENCE</scope>
    <source>
        <strain evidence="2">SING2019-196</strain>
    </source>
</reference>
<evidence type="ECO:0000313" key="2">
    <source>
        <dbReference type="EMBL" id="GMH20945.1"/>
    </source>
</evidence>
<dbReference type="Proteomes" id="UP001279734">
    <property type="component" value="Unassembled WGS sequence"/>
</dbReference>
<comment type="caution">
    <text evidence="2">The sequence shown here is derived from an EMBL/GenBank/DDBJ whole genome shotgun (WGS) entry which is preliminary data.</text>
</comment>
<dbReference type="AlphaFoldDB" id="A0AAD3T042"/>
<dbReference type="EMBL" id="BSYO01000022">
    <property type="protein sequence ID" value="GMH20945.1"/>
    <property type="molecule type" value="Genomic_DNA"/>
</dbReference>
<evidence type="ECO:0000313" key="3">
    <source>
        <dbReference type="Proteomes" id="UP001279734"/>
    </source>
</evidence>
<organism evidence="2 3">
    <name type="scientific">Nepenthes gracilis</name>
    <name type="common">Slender pitcher plant</name>
    <dbReference type="NCBI Taxonomy" id="150966"/>
    <lineage>
        <taxon>Eukaryota</taxon>
        <taxon>Viridiplantae</taxon>
        <taxon>Streptophyta</taxon>
        <taxon>Embryophyta</taxon>
        <taxon>Tracheophyta</taxon>
        <taxon>Spermatophyta</taxon>
        <taxon>Magnoliopsida</taxon>
        <taxon>eudicotyledons</taxon>
        <taxon>Gunneridae</taxon>
        <taxon>Pentapetalae</taxon>
        <taxon>Caryophyllales</taxon>
        <taxon>Nepenthaceae</taxon>
        <taxon>Nepenthes</taxon>
    </lineage>
</organism>
<gene>
    <name evidence="2" type="ORF">Nepgr_022787</name>
</gene>
<sequence length="122" mass="12929">MNSSAIIGSQELDSLDSLPPEHEFPSLHVARKMSYKVKSEDRSLRVSDGISVSPASISIQHAMPCSSPVSSVSMAISKSDSEMNEVKSAITVLASSNICCEGLNSDAFGCCMDSDGFIPIEL</sequence>
<keyword evidence="3" id="KW-1185">Reference proteome</keyword>